<dbReference type="SMART" id="SM00226">
    <property type="entry name" value="LMWPc"/>
    <property type="match status" value="1"/>
</dbReference>
<dbReference type="Proteomes" id="UP000308054">
    <property type="component" value="Unassembled WGS sequence"/>
</dbReference>
<accession>A0A4S2H1R1</accession>
<evidence type="ECO:0000313" key="3">
    <source>
        <dbReference type="EMBL" id="TGY89112.1"/>
    </source>
</evidence>
<proteinExistence type="predicted"/>
<dbReference type="PANTHER" id="PTHR43428">
    <property type="entry name" value="ARSENATE REDUCTASE"/>
    <property type="match status" value="1"/>
</dbReference>
<dbReference type="RefSeq" id="WP_135995651.1">
    <property type="nucleotide sequence ID" value="NZ_CP071057.1"/>
</dbReference>
<evidence type="ECO:0000256" key="1">
    <source>
        <dbReference type="ARBA" id="ARBA00022849"/>
    </source>
</evidence>
<protein>
    <submittedName>
        <fullName evidence="3">Arsenate reductase ArsC</fullName>
    </submittedName>
</protein>
<dbReference type="InterPro" id="IPR036196">
    <property type="entry name" value="Ptyr_pPase_sf"/>
</dbReference>
<evidence type="ECO:0000259" key="2">
    <source>
        <dbReference type="SMART" id="SM00226"/>
    </source>
</evidence>
<dbReference type="CDD" id="cd16345">
    <property type="entry name" value="LMWP_ArsC"/>
    <property type="match status" value="1"/>
</dbReference>
<organism evidence="3 4">
    <name type="scientific">Marinicauda algicola</name>
    <dbReference type="NCBI Taxonomy" id="2029849"/>
    <lineage>
        <taxon>Bacteria</taxon>
        <taxon>Pseudomonadati</taxon>
        <taxon>Pseudomonadota</taxon>
        <taxon>Alphaproteobacteria</taxon>
        <taxon>Maricaulales</taxon>
        <taxon>Maricaulaceae</taxon>
        <taxon>Marinicauda</taxon>
    </lineage>
</organism>
<dbReference type="InterPro" id="IPR023485">
    <property type="entry name" value="Ptyr_pPase"/>
</dbReference>
<reference evidence="3 4" key="1">
    <citation type="journal article" date="2017" name="Int. J. Syst. Evol. Microbiol.">
        <title>Marinicauda algicola sp. nov., isolated from a marine red alga Rhodosorus marinus.</title>
        <authorList>
            <person name="Jeong S.E."/>
            <person name="Jeon S.H."/>
            <person name="Chun B.H."/>
            <person name="Kim D.W."/>
            <person name="Jeon C.O."/>
        </authorList>
    </citation>
    <scope>NUCLEOTIDE SEQUENCE [LARGE SCALE GENOMIC DNA]</scope>
    <source>
        <strain evidence="3 4">JCM 31718</strain>
    </source>
</reference>
<sequence length="158" mass="16983">MNILVLCTGNSARSIIAEVLFTELGRPCGVRGHSAGSDPRGEPHPMALTVLEAHGHDTSGLASKRWDVFARPDAPVMQAVVTVCDSAAAETYPVWPGAPVQAHWGLADPAAVTEESRQREAFNATYQALRTRVEAFLKSDWRADDPVSLRNALEAAHA</sequence>
<keyword evidence="1" id="KW-0059">Arsenical resistance</keyword>
<dbReference type="Pfam" id="PF01451">
    <property type="entry name" value="LMWPc"/>
    <property type="match status" value="1"/>
</dbReference>
<dbReference type="SUPFAM" id="SSF52788">
    <property type="entry name" value="Phosphotyrosine protein phosphatases I"/>
    <property type="match status" value="1"/>
</dbReference>
<name>A0A4S2H1R1_9PROT</name>
<evidence type="ECO:0000313" key="4">
    <source>
        <dbReference type="Proteomes" id="UP000308054"/>
    </source>
</evidence>
<keyword evidence="4" id="KW-1185">Reference proteome</keyword>
<feature type="domain" description="Phosphotyrosine protein phosphatase I" evidence="2">
    <location>
        <begin position="1"/>
        <end position="139"/>
    </location>
</feature>
<gene>
    <name evidence="3" type="ORF">E5163_08265</name>
</gene>
<dbReference type="Gene3D" id="3.40.50.2300">
    <property type="match status" value="1"/>
</dbReference>
<dbReference type="PANTHER" id="PTHR43428:SF1">
    <property type="entry name" value="ARSENATE REDUCTASE"/>
    <property type="match status" value="1"/>
</dbReference>
<dbReference type="EMBL" id="SRXW01000002">
    <property type="protein sequence ID" value="TGY89112.1"/>
    <property type="molecule type" value="Genomic_DNA"/>
</dbReference>
<dbReference type="OrthoDB" id="9793058at2"/>
<comment type="caution">
    <text evidence="3">The sequence shown here is derived from an EMBL/GenBank/DDBJ whole genome shotgun (WGS) entry which is preliminary data.</text>
</comment>
<dbReference type="GO" id="GO:0046685">
    <property type="term" value="P:response to arsenic-containing substance"/>
    <property type="evidence" value="ECO:0007669"/>
    <property type="project" value="UniProtKB-KW"/>
</dbReference>
<dbReference type="AlphaFoldDB" id="A0A4S2H1R1"/>